<evidence type="ECO:0000256" key="1">
    <source>
        <dbReference type="SAM" id="SignalP"/>
    </source>
</evidence>
<dbReference type="AlphaFoldDB" id="A0A4R1BBT6"/>
<dbReference type="InterPro" id="IPR026444">
    <property type="entry name" value="Secre_tail"/>
</dbReference>
<feature type="chain" id="PRO_5020458329" evidence="1">
    <location>
        <begin position="23"/>
        <end position="113"/>
    </location>
</feature>
<gene>
    <name evidence="3" type="ORF">EPD60_10810</name>
</gene>
<feature type="signal peptide" evidence="1">
    <location>
        <begin position="1"/>
        <end position="22"/>
    </location>
</feature>
<evidence type="ECO:0000313" key="3">
    <source>
        <dbReference type="EMBL" id="TCJ14470.1"/>
    </source>
</evidence>
<feature type="domain" description="Secretion system C-terminal sorting" evidence="2">
    <location>
        <begin position="38"/>
        <end position="104"/>
    </location>
</feature>
<keyword evidence="4" id="KW-1185">Reference proteome</keyword>
<dbReference type="Proteomes" id="UP000295334">
    <property type="component" value="Unassembled WGS sequence"/>
</dbReference>
<evidence type="ECO:0000259" key="2">
    <source>
        <dbReference type="Pfam" id="PF18962"/>
    </source>
</evidence>
<keyword evidence="1" id="KW-0732">Signal</keyword>
<proteinExistence type="predicted"/>
<name>A0A4R1BBT6_9BACT</name>
<organism evidence="3 4">
    <name type="scientific">Flaviaesturariibacter flavus</name>
    <dbReference type="NCBI Taxonomy" id="2502780"/>
    <lineage>
        <taxon>Bacteria</taxon>
        <taxon>Pseudomonadati</taxon>
        <taxon>Bacteroidota</taxon>
        <taxon>Chitinophagia</taxon>
        <taxon>Chitinophagales</taxon>
        <taxon>Chitinophagaceae</taxon>
        <taxon>Flaviaestuariibacter</taxon>
    </lineage>
</organism>
<accession>A0A4R1BBT6</accession>
<evidence type="ECO:0000313" key="4">
    <source>
        <dbReference type="Proteomes" id="UP000295334"/>
    </source>
</evidence>
<dbReference type="OrthoDB" id="667194at2"/>
<protein>
    <submittedName>
        <fullName evidence="3">T9SS type A sorting domain-containing protein</fullName>
    </submittedName>
</protein>
<dbReference type="RefSeq" id="WP_131449461.1">
    <property type="nucleotide sequence ID" value="NZ_SJZI01000042.1"/>
</dbReference>
<dbReference type="EMBL" id="SJZI01000042">
    <property type="protein sequence ID" value="TCJ14470.1"/>
    <property type="molecule type" value="Genomic_DNA"/>
</dbReference>
<comment type="caution">
    <text evidence="3">The sequence shown here is derived from an EMBL/GenBank/DDBJ whole genome shotgun (WGS) entry which is preliminary data.</text>
</comment>
<dbReference type="Pfam" id="PF18962">
    <property type="entry name" value="Por_Secre_tail"/>
    <property type="match status" value="1"/>
</dbReference>
<dbReference type="NCBIfam" id="TIGR04183">
    <property type="entry name" value="Por_Secre_tail"/>
    <property type="match status" value="1"/>
</dbReference>
<reference evidence="3 4" key="1">
    <citation type="submission" date="2019-03" db="EMBL/GenBank/DDBJ databases">
        <authorList>
            <person name="Kim M.K.M."/>
        </authorList>
    </citation>
    <scope>NUCLEOTIDE SEQUENCE [LARGE SCALE GENOMIC DNA]</scope>
    <source>
        <strain evidence="3 4">17J68-12</strain>
    </source>
</reference>
<sequence>MKRFILSTFLLVSIAASAGAQASRTAFGNEPATVLRFFPNPAVSNITFDFTRNYDKGYTIQVYNFLGRKLYESVNVAPRTSVNLADYNRGVYIYQLYDRNGKMVESGKFQVSK</sequence>